<reference evidence="1 2" key="1">
    <citation type="submission" date="2018-10" db="EMBL/GenBank/DDBJ databases">
        <title>Genomic Encyclopedia of Archaeal and Bacterial Type Strains, Phase II (KMG-II): from individual species to whole genera.</title>
        <authorList>
            <person name="Goeker M."/>
        </authorList>
    </citation>
    <scope>NUCLEOTIDE SEQUENCE [LARGE SCALE GENOMIC DNA]</scope>
    <source>
        <strain evidence="1 2">DSM 23424</strain>
    </source>
</reference>
<comment type="caution">
    <text evidence="1">The sequence shown here is derived from an EMBL/GenBank/DDBJ whole genome shotgun (WGS) entry which is preliminary data.</text>
</comment>
<evidence type="ECO:0000313" key="1">
    <source>
        <dbReference type="EMBL" id="RMA64801.1"/>
    </source>
</evidence>
<evidence type="ECO:0000313" key="2">
    <source>
        <dbReference type="Proteomes" id="UP000271339"/>
    </source>
</evidence>
<dbReference type="RefSeq" id="WP_121907228.1">
    <property type="nucleotide sequence ID" value="NZ_REFC01000012.1"/>
</dbReference>
<protein>
    <submittedName>
        <fullName evidence="1">Lipocalin-like protein</fullName>
    </submittedName>
</protein>
<accession>A0A3L9YVM4</accession>
<dbReference type="EMBL" id="REFC01000012">
    <property type="protein sequence ID" value="RMA64801.1"/>
    <property type="molecule type" value="Genomic_DNA"/>
</dbReference>
<dbReference type="Proteomes" id="UP000271339">
    <property type="component" value="Unassembled WGS sequence"/>
</dbReference>
<sequence length="167" mass="19317">MNLKIHLLIFSLIILSCNDEEKKVFLVPENAVELISGDTIKTWKIAKRFNDGHRMNMGDCFLSYRVSYSRNSNMRDNSSENIDCGESLEANWQLITNKNGGFIKLTGDNLSELLNIDESYKYFKIKALSQNELVLQFKHKQFSNKSTIIVDHLVPENVLVEDRDFHN</sequence>
<gene>
    <name evidence="1" type="ORF">BXY75_1682</name>
</gene>
<dbReference type="OrthoDB" id="1163332at2"/>
<proteinExistence type="predicted"/>
<dbReference type="AlphaFoldDB" id="A0A3L9YVM4"/>
<keyword evidence="2" id="KW-1185">Reference proteome</keyword>
<dbReference type="PROSITE" id="PS51257">
    <property type="entry name" value="PROKAR_LIPOPROTEIN"/>
    <property type="match status" value="1"/>
</dbReference>
<organism evidence="1 2">
    <name type="scientific">Ulvibacter antarcticus</name>
    <dbReference type="NCBI Taxonomy" id="442714"/>
    <lineage>
        <taxon>Bacteria</taxon>
        <taxon>Pseudomonadati</taxon>
        <taxon>Bacteroidota</taxon>
        <taxon>Flavobacteriia</taxon>
        <taxon>Flavobacteriales</taxon>
        <taxon>Flavobacteriaceae</taxon>
        <taxon>Ulvibacter</taxon>
    </lineage>
</organism>
<name>A0A3L9YVM4_9FLAO</name>